<dbReference type="InterPro" id="IPR000330">
    <property type="entry name" value="SNF2_N"/>
</dbReference>
<dbReference type="RefSeq" id="XP_016489869.2">
    <property type="nucleotide sequence ID" value="XM_016634383.2"/>
</dbReference>
<dbReference type="GO" id="GO:0005634">
    <property type="term" value="C:nucleus"/>
    <property type="evidence" value="ECO:0007669"/>
    <property type="project" value="UniProtKB-SubCell"/>
</dbReference>
<dbReference type="PROSITE" id="PS51194">
    <property type="entry name" value="HELICASE_CTER"/>
    <property type="match status" value="1"/>
</dbReference>
<dbReference type="InterPro" id="IPR049730">
    <property type="entry name" value="SNF2/RAD54-like_C"/>
</dbReference>
<keyword evidence="6" id="KW-0539">Nucleus</keyword>
<dbReference type="AlphaFoldDB" id="A0A1S4BLZ9"/>
<dbReference type="SUPFAM" id="SSF52540">
    <property type="entry name" value="P-loop containing nucleoside triphosphate hydrolases"/>
    <property type="match status" value="2"/>
</dbReference>
<keyword evidence="3" id="KW-0378">Hydrolase</keyword>
<dbReference type="Gene3D" id="3.40.50.300">
    <property type="entry name" value="P-loop containing nucleotide triphosphate hydrolases"/>
    <property type="match status" value="1"/>
</dbReference>
<dbReference type="PANTHER" id="PTHR45821">
    <property type="entry name" value="SNF2 DOMAIN-CONTAINING PROTEIN CLASSY 2-RELATED"/>
    <property type="match status" value="1"/>
</dbReference>
<keyword evidence="7" id="KW-1185">Reference proteome</keyword>
<reference evidence="8" key="2">
    <citation type="submission" date="2025-08" db="UniProtKB">
        <authorList>
            <consortium name="RefSeq"/>
        </authorList>
    </citation>
    <scope>IDENTIFICATION</scope>
    <source>
        <tissue evidence="8">Leaf</tissue>
    </source>
</reference>
<dbReference type="SMART" id="SM00487">
    <property type="entry name" value="DEXDc"/>
    <property type="match status" value="1"/>
</dbReference>
<protein>
    <submittedName>
        <fullName evidence="8">SNF2 domain-containing protein CLASSY 4-like isoform X1</fullName>
    </submittedName>
</protein>
<dbReference type="Proteomes" id="UP000790787">
    <property type="component" value="Chromosome 23"/>
</dbReference>
<dbReference type="GeneID" id="107809717"/>
<sequence length="1273" mass="143808">MNKGTKTFLKSPFQYICISLLLYLSLSFLTVSLPLQNQKTPPTHPPLYLRLSHAKVSSRKSLFSVLFLYLSFYISVYIQSLFYCISPSSFTLFQELKKLLVLDFFIIQKFTLYPVFWKMDSRAASFPRRRTRQQWDKYFVEVIEKKRLSQSGNPPQSSSTCSVNIGDDVTASGDMRESSSATGKLTKENTSCGVDNRKIGKWSEGESMVRSLDKGKKRMDNGNRKLSPGTCESMTKQIFVQEISDDDVDEEEEEEDSDPVVVITGESAAASALNTGSGSGSWSNCVGLRSPIVATADEVVSSTSSMCRTRGPSELHKSEEPTDFEESEDDCVKSQESSDDTTESSESESEASSDEDNDDPEDKDYRVNEPSSSSESDDNIDDVSCHIELQDNEEGKGSNIRIGLDDDIDGRKESEDDDPVEQQENGEGKGESNEGLIPQLVVEGEKHRGRAYLLRPRSLSKSKKRKLNHGNCSSPILLSDDEESESPFEEGTDADDSTRDAAQKDKVDDLVKKVAEKEKADDSVKNAAQKDRKTRKKCILKDLDFVKFVVDSIINVDDHDKLASPEGKEQFPVKETLPLIFRFEDEDPLLQEKEEWEKEIDNLFAEMDMGILESCIGFTNPSLGEKVSGCQMGSHHLILDEQIGLICKVCSHVHLESKYIYPAFAERTRGRHERTYFGESSPFFDVDGFRFDDPSAVHDSAIYVEGTVWDLVPLHAKATMYPHQREGFEFMWKNIAGDIYLEKLSEPLSASRGGCIISHPPGTGKTRLTIVFLQAFLKQFPKCRPVIIAPPKLLSNWEVEFQKWEADIPFHNLNNNDFSCQEDEVTVGLYHCLSRAGRKNKHHIRMVKLKSWAKSKSVLGISYDLFEKLTGEYGDGYAKEIREILLTLPGLVVLEEGHTPRNEQSLLYKAMTKVETQRRILLSGTVFQNNFKELYNTLRVVSPKFAAESEQKWASLSNSIDTNSRALEELRDMIAPLIHICSENVKMKSLPGIRDTLVYLKPTDLQKKLLNMIPEYPGSFDFRNMVSLISVHPSLVANKKVFSDLESQLNERECRLDPNTGVKTKFVVELIRLCDGMRERVIVFSQLLDPLRLIKEQLNSLFHWTLGREILYMDGELDVKQRQKSISSLNDPKSDAKVLLASITACSEGINLIGASRVVLLDVHWNPSVEQQAVSRAYRNGQTKFVHVYCPVASKWEVNKIEQQTRKKYHSGVLLSRNEVNTCKTNPSCSVLEDNILESMVQNESLRHIFEELPYEPRAYGFSSCNQPSKASI</sequence>
<name>A0A1S4BLZ9_TOBAC</name>
<evidence type="ECO:0000256" key="1">
    <source>
        <dbReference type="ARBA" id="ARBA00004123"/>
    </source>
</evidence>
<dbReference type="Gene3D" id="3.40.50.10810">
    <property type="entry name" value="Tandem AAA-ATPase domain"/>
    <property type="match status" value="1"/>
</dbReference>
<evidence type="ECO:0000256" key="5">
    <source>
        <dbReference type="ARBA" id="ARBA00022840"/>
    </source>
</evidence>
<comment type="subcellular location">
    <subcellularLocation>
        <location evidence="1">Nucleus</location>
    </subcellularLocation>
</comment>
<evidence type="ECO:0000313" key="7">
    <source>
        <dbReference type="Proteomes" id="UP000790787"/>
    </source>
</evidence>
<evidence type="ECO:0000256" key="3">
    <source>
        <dbReference type="ARBA" id="ARBA00022801"/>
    </source>
</evidence>
<proteinExistence type="predicted"/>
<dbReference type="InterPro" id="IPR038718">
    <property type="entry name" value="SNF2-like_sf"/>
</dbReference>
<dbReference type="RefSeq" id="XP_016489869.1">
    <property type="nucleotide sequence ID" value="XM_016634383.1"/>
</dbReference>
<dbReference type="OrthoDB" id="2020972at2759"/>
<dbReference type="GO" id="GO:0080188">
    <property type="term" value="P:gene silencing by siRNA-directed DNA methylation"/>
    <property type="evidence" value="ECO:0007669"/>
    <property type="project" value="InterPro"/>
</dbReference>
<keyword evidence="4" id="KW-0347">Helicase</keyword>
<dbReference type="PANTHER" id="PTHR45821:SF5">
    <property type="entry name" value="SNF2 DOMAIN-CONTAINING PROTEIN CLASSY 4"/>
    <property type="match status" value="1"/>
</dbReference>
<organism evidence="7 8">
    <name type="scientific">Nicotiana tabacum</name>
    <name type="common">Common tobacco</name>
    <dbReference type="NCBI Taxonomy" id="4097"/>
    <lineage>
        <taxon>Eukaryota</taxon>
        <taxon>Viridiplantae</taxon>
        <taxon>Streptophyta</taxon>
        <taxon>Embryophyta</taxon>
        <taxon>Tracheophyta</taxon>
        <taxon>Spermatophyta</taxon>
        <taxon>Magnoliopsida</taxon>
        <taxon>eudicotyledons</taxon>
        <taxon>Gunneridae</taxon>
        <taxon>Pentapetalae</taxon>
        <taxon>asterids</taxon>
        <taxon>lamiids</taxon>
        <taxon>Solanales</taxon>
        <taxon>Solanaceae</taxon>
        <taxon>Nicotianoideae</taxon>
        <taxon>Nicotianeae</taxon>
        <taxon>Nicotiana</taxon>
    </lineage>
</organism>
<evidence type="ECO:0000313" key="8">
    <source>
        <dbReference type="RefSeq" id="XP_016489869.2"/>
    </source>
</evidence>
<dbReference type="InterPro" id="IPR044567">
    <property type="entry name" value="CLSY/DRD1"/>
</dbReference>
<dbReference type="KEGG" id="nta:107809717"/>
<gene>
    <name evidence="8" type="primary">LOC107809717</name>
</gene>
<dbReference type="PaxDb" id="4097-A0A1S4BLZ9"/>
<dbReference type="InterPro" id="IPR001650">
    <property type="entry name" value="Helicase_C-like"/>
</dbReference>
<dbReference type="OMA" id="DMCILES"/>
<dbReference type="Pfam" id="PF00176">
    <property type="entry name" value="SNF2-rel_dom"/>
    <property type="match status" value="1"/>
</dbReference>
<dbReference type="PROSITE" id="PS51192">
    <property type="entry name" value="HELICASE_ATP_BIND_1"/>
    <property type="match status" value="1"/>
</dbReference>
<dbReference type="SMART" id="SM00490">
    <property type="entry name" value="HELICc"/>
    <property type="match status" value="1"/>
</dbReference>
<evidence type="ECO:0000256" key="2">
    <source>
        <dbReference type="ARBA" id="ARBA00022741"/>
    </source>
</evidence>
<dbReference type="GO" id="GO:0004386">
    <property type="term" value="F:helicase activity"/>
    <property type="evidence" value="ECO:0007669"/>
    <property type="project" value="UniProtKB-KW"/>
</dbReference>
<evidence type="ECO:0000256" key="4">
    <source>
        <dbReference type="ARBA" id="ARBA00022806"/>
    </source>
</evidence>
<dbReference type="InterPro" id="IPR014001">
    <property type="entry name" value="Helicase_ATP-bd"/>
</dbReference>
<reference evidence="7" key="1">
    <citation type="journal article" date="2014" name="Nat. Commun.">
        <title>The tobacco genome sequence and its comparison with those of tomato and potato.</title>
        <authorList>
            <person name="Sierro N."/>
            <person name="Battey J.N."/>
            <person name="Ouadi S."/>
            <person name="Bakaher N."/>
            <person name="Bovet L."/>
            <person name="Willig A."/>
            <person name="Goepfert S."/>
            <person name="Peitsch M.C."/>
            <person name="Ivanov N.V."/>
        </authorList>
    </citation>
    <scope>NUCLEOTIDE SEQUENCE [LARGE SCALE GENOMIC DNA]</scope>
</reference>
<accession>A0A1S4BLZ9</accession>
<dbReference type="CDD" id="cd18793">
    <property type="entry name" value="SF2_C_SNF"/>
    <property type="match status" value="1"/>
</dbReference>
<dbReference type="GO" id="GO:0016787">
    <property type="term" value="F:hydrolase activity"/>
    <property type="evidence" value="ECO:0007669"/>
    <property type="project" value="UniProtKB-KW"/>
</dbReference>
<dbReference type="Pfam" id="PF00271">
    <property type="entry name" value="Helicase_C"/>
    <property type="match status" value="1"/>
</dbReference>
<dbReference type="STRING" id="4097.A0A1S4BLZ9"/>
<keyword evidence="5" id="KW-0067">ATP-binding</keyword>
<evidence type="ECO:0000256" key="6">
    <source>
        <dbReference type="ARBA" id="ARBA00023242"/>
    </source>
</evidence>
<keyword evidence="2" id="KW-0547">Nucleotide-binding</keyword>
<dbReference type="GO" id="GO:0005524">
    <property type="term" value="F:ATP binding"/>
    <property type="evidence" value="ECO:0007669"/>
    <property type="project" value="UniProtKB-KW"/>
</dbReference>
<dbReference type="InterPro" id="IPR027417">
    <property type="entry name" value="P-loop_NTPase"/>
</dbReference>